<proteinExistence type="predicted"/>
<keyword evidence="5 10" id="KW-0812">Transmembrane</keyword>
<keyword evidence="6 10" id="KW-1133">Transmembrane helix</keyword>
<gene>
    <name evidence="11" type="ORF">SAMN05444007_10655</name>
</gene>
<feature type="transmembrane region" description="Helical" evidence="10">
    <location>
        <begin position="98"/>
        <end position="119"/>
    </location>
</feature>
<dbReference type="RefSeq" id="WP_229724236.1">
    <property type="nucleotide sequence ID" value="NZ_BMGV01000006.1"/>
</dbReference>
<feature type="transmembrane region" description="Helical" evidence="10">
    <location>
        <begin position="139"/>
        <end position="161"/>
    </location>
</feature>
<dbReference type="PANTHER" id="PTHR43298">
    <property type="entry name" value="MULTIDRUG RESISTANCE PROTEIN NORM-RELATED"/>
    <property type="match status" value="1"/>
</dbReference>
<evidence type="ECO:0000256" key="10">
    <source>
        <dbReference type="SAM" id="Phobius"/>
    </source>
</evidence>
<feature type="transmembrane region" description="Helical" evidence="10">
    <location>
        <begin position="273"/>
        <end position="301"/>
    </location>
</feature>
<evidence type="ECO:0000256" key="9">
    <source>
        <dbReference type="ARBA" id="ARBA00031636"/>
    </source>
</evidence>
<keyword evidence="3" id="KW-0050">Antiport</keyword>
<evidence type="ECO:0000256" key="4">
    <source>
        <dbReference type="ARBA" id="ARBA00022475"/>
    </source>
</evidence>
<evidence type="ECO:0000256" key="1">
    <source>
        <dbReference type="ARBA" id="ARBA00004429"/>
    </source>
</evidence>
<dbReference type="PIRSF" id="PIRSF006603">
    <property type="entry name" value="DinF"/>
    <property type="match status" value="1"/>
</dbReference>
<dbReference type="GO" id="GO:0006811">
    <property type="term" value="P:monoatomic ion transport"/>
    <property type="evidence" value="ECO:0007669"/>
    <property type="project" value="UniProtKB-KW"/>
</dbReference>
<dbReference type="GO" id="GO:0005886">
    <property type="term" value="C:plasma membrane"/>
    <property type="evidence" value="ECO:0007669"/>
    <property type="project" value="UniProtKB-SubCell"/>
</dbReference>
<dbReference type="Pfam" id="PF01554">
    <property type="entry name" value="MatE"/>
    <property type="match status" value="2"/>
</dbReference>
<dbReference type="AlphaFoldDB" id="A0A1H7ANB5"/>
<keyword evidence="12" id="KW-1185">Reference proteome</keyword>
<protein>
    <recommendedName>
        <fullName evidence="9">Multidrug-efflux transporter</fullName>
    </recommendedName>
</protein>
<dbReference type="Proteomes" id="UP000199379">
    <property type="component" value="Unassembled WGS sequence"/>
</dbReference>
<evidence type="ECO:0000256" key="6">
    <source>
        <dbReference type="ARBA" id="ARBA00022989"/>
    </source>
</evidence>
<sequence length="468" mass="48949">MADAAQIRGRFLDGSTMGHVVRMTMTGAMGITFVFVVDAANLFWIGLLGDPQLMAALGFAFAIQFFSVSSGVGLMIASTALISRSIGAGDRASARQQATAAALIAAAAQFTIAGLIVLFRHEILRLSGATGDTAALAARYLAVTLPSLGIMAVGLIANGALRAEGDGRRSMQVTLLSGLVAMVLDPLLIYGLGWGLDGAAAGLVIFRCVMTAMALRYAIGVHDLMARPELGALRRVMRPYLAIALPAVLTQLATPSGNYLLTRAMAGFGDDAMAGWAVVGRLTVVAFGGIFSLAGAIGGIFGQNFGACAYDRVERTFRDALLFGLLYALATWALLALSGPSVVVAFGLTGLAAEVVLSFTRIGAGAFVFASALFVSNAAFNALGRPARSTGLNWFRDGIITLPLALWVSAHFGAVGVIYAQALAGALMGMVAAAWCWRFVHALRRRAVPPLDLAPARSYAHADRFRRR</sequence>
<comment type="subcellular location">
    <subcellularLocation>
        <location evidence="1">Cell inner membrane</location>
        <topology evidence="1">Multi-pass membrane protein</topology>
    </subcellularLocation>
</comment>
<feature type="transmembrane region" description="Helical" evidence="10">
    <location>
        <begin position="173"/>
        <end position="193"/>
    </location>
</feature>
<evidence type="ECO:0000256" key="3">
    <source>
        <dbReference type="ARBA" id="ARBA00022449"/>
    </source>
</evidence>
<feature type="transmembrane region" description="Helical" evidence="10">
    <location>
        <begin position="418"/>
        <end position="437"/>
    </location>
</feature>
<accession>A0A1H7ANB5</accession>
<keyword evidence="8 10" id="KW-0472">Membrane</keyword>
<dbReference type="InterPro" id="IPR002528">
    <property type="entry name" value="MATE_fam"/>
</dbReference>
<organism evidence="11 12">
    <name type="scientific">Cribrihabitans marinus</name>
    <dbReference type="NCBI Taxonomy" id="1227549"/>
    <lineage>
        <taxon>Bacteria</taxon>
        <taxon>Pseudomonadati</taxon>
        <taxon>Pseudomonadota</taxon>
        <taxon>Alphaproteobacteria</taxon>
        <taxon>Rhodobacterales</taxon>
        <taxon>Paracoccaceae</taxon>
        <taxon>Cribrihabitans</taxon>
    </lineage>
</organism>
<keyword evidence="2" id="KW-0813">Transport</keyword>
<dbReference type="PANTHER" id="PTHR43298:SF2">
    <property type="entry name" value="FMN_FAD EXPORTER YEEO-RELATED"/>
    <property type="match status" value="1"/>
</dbReference>
<evidence type="ECO:0000313" key="12">
    <source>
        <dbReference type="Proteomes" id="UP000199379"/>
    </source>
</evidence>
<name>A0A1H7ANB5_9RHOB</name>
<dbReference type="EMBL" id="FNYD01000006">
    <property type="protein sequence ID" value="SEJ65357.1"/>
    <property type="molecule type" value="Genomic_DNA"/>
</dbReference>
<feature type="transmembrane region" description="Helical" evidence="10">
    <location>
        <begin position="359"/>
        <end position="382"/>
    </location>
</feature>
<evidence type="ECO:0000313" key="11">
    <source>
        <dbReference type="EMBL" id="SEJ65357.1"/>
    </source>
</evidence>
<evidence type="ECO:0000256" key="2">
    <source>
        <dbReference type="ARBA" id="ARBA00022448"/>
    </source>
</evidence>
<feature type="transmembrane region" description="Helical" evidence="10">
    <location>
        <begin position="240"/>
        <end position="261"/>
    </location>
</feature>
<keyword evidence="4" id="KW-1003">Cell membrane</keyword>
<feature type="transmembrane region" description="Helical" evidence="10">
    <location>
        <begin position="199"/>
        <end position="219"/>
    </location>
</feature>
<dbReference type="STRING" id="1227549.SAMN05444007_10655"/>
<reference evidence="11 12" key="1">
    <citation type="submission" date="2016-10" db="EMBL/GenBank/DDBJ databases">
        <authorList>
            <person name="de Groot N.N."/>
        </authorList>
    </citation>
    <scope>NUCLEOTIDE SEQUENCE [LARGE SCALE GENOMIC DNA]</scope>
    <source>
        <strain evidence="11 12">DSM 29340</strain>
    </source>
</reference>
<evidence type="ECO:0000256" key="8">
    <source>
        <dbReference type="ARBA" id="ARBA00023136"/>
    </source>
</evidence>
<dbReference type="InterPro" id="IPR050222">
    <property type="entry name" value="MATE_MdtK"/>
</dbReference>
<feature type="transmembrane region" description="Helical" evidence="10">
    <location>
        <begin position="20"/>
        <end position="47"/>
    </location>
</feature>
<feature type="transmembrane region" description="Helical" evidence="10">
    <location>
        <begin position="394"/>
        <end position="412"/>
    </location>
</feature>
<feature type="transmembrane region" description="Helical" evidence="10">
    <location>
        <begin position="321"/>
        <end position="347"/>
    </location>
</feature>
<keyword evidence="7" id="KW-0406">Ion transport</keyword>
<dbReference type="GO" id="GO:0015297">
    <property type="term" value="F:antiporter activity"/>
    <property type="evidence" value="ECO:0007669"/>
    <property type="project" value="UniProtKB-KW"/>
</dbReference>
<dbReference type="GO" id="GO:0042910">
    <property type="term" value="F:xenobiotic transmembrane transporter activity"/>
    <property type="evidence" value="ECO:0007669"/>
    <property type="project" value="InterPro"/>
</dbReference>
<evidence type="ECO:0000256" key="7">
    <source>
        <dbReference type="ARBA" id="ARBA00023065"/>
    </source>
</evidence>
<dbReference type="InterPro" id="IPR048279">
    <property type="entry name" value="MdtK-like"/>
</dbReference>
<evidence type="ECO:0000256" key="5">
    <source>
        <dbReference type="ARBA" id="ARBA00022692"/>
    </source>
</evidence>
<feature type="transmembrane region" description="Helical" evidence="10">
    <location>
        <begin position="53"/>
        <end position="77"/>
    </location>
</feature>